<accession>A0A2I0IWS4</accession>
<feature type="domain" description="RING-type" evidence="5">
    <location>
        <begin position="135"/>
        <end position="176"/>
    </location>
</feature>
<dbReference type="GO" id="GO:0006511">
    <property type="term" value="P:ubiquitin-dependent protein catabolic process"/>
    <property type="evidence" value="ECO:0007669"/>
    <property type="project" value="TreeGrafter"/>
</dbReference>
<dbReference type="Proteomes" id="UP000233551">
    <property type="component" value="Unassembled WGS sequence"/>
</dbReference>
<keyword evidence="2 4" id="KW-0863">Zinc-finger</keyword>
<evidence type="ECO:0000256" key="4">
    <source>
        <dbReference type="PROSITE-ProRule" id="PRU00175"/>
    </source>
</evidence>
<comment type="caution">
    <text evidence="6">The sequence shown here is derived from an EMBL/GenBank/DDBJ whole genome shotgun (WGS) entry which is preliminary data.</text>
</comment>
<evidence type="ECO:0000313" key="7">
    <source>
        <dbReference type="Proteomes" id="UP000233551"/>
    </source>
</evidence>
<dbReference type="GO" id="GO:0061630">
    <property type="term" value="F:ubiquitin protein ligase activity"/>
    <property type="evidence" value="ECO:0007669"/>
    <property type="project" value="TreeGrafter"/>
</dbReference>
<dbReference type="InterPro" id="IPR001841">
    <property type="entry name" value="Znf_RING"/>
</dbReference>
<dbReference type="Gene3D" id="3.30.40.10">
    <property type="entry name" value="Zinc/RING finger domain, C3HC4 (zinc finger)"/>
    <property type="match status" value="1"/>
</dbReference>
<evidence type="ECO:0000313" key="6">
    <source>
        <dbReference type="EMBL" id="PKI48434.1"/>
    </source>
</evidence>
<dbReference type="InterPro" id="IPR013083">
    <property type="entry name" value="Znf_RING/FYVE/PHD"/>
</dbReference>
<keyword evidence="3" id="KW-0862">Zinc</keyword>
<evidence type="ECO:0000256" key="2">
    <source>
        <dbReference type="ARBA" id="ARBA00022771"/>
    </source>
</evidence>
<dbReference type="Pfam" id="PF13639">
    <property type="entry name" value="zf-RING_2"/>
    <property type="match status" value="1"/>
</dbReference>
<dbReference type="PROSITE" id="PS50089">
    <property type="entry name" value="ZF_RING_2"/>
    <property type="match status" value="1"/>
</dbReference>
<organism evidence="6 7">
    <name type="scientific">Punica granatum</name>
    <name type="common">Pomegranate</name>
    <dbReference type="NCBI Taxonomy" id="22663"/>
    <lineage>
        <taxon>Eukaryota</taxon>
        <taxon>Viridiplantae</taxon>
        <taxon>Streptophyta</taxon>
        <taxon>Embryophyta</taxon>
        <taxon>Tracheophyta</taxon>
        <taxon>Spermatophyta</taxon>
        <taxon>Magnoliopsida</taxon>
        <taxon>eudicotyledons</taxon>
        <taxon>Gunneridae</taxon>
        <taxon>Pentapetalae</taxon>
        <taxon>rosids</taxon>
        <taxon>malvids</taxon>
        <taxon>Myrtales</taxon>
        <taxon>Lythraceae</taxon>
        <taxon>Punica</taxon>
    </lineage>
</organism>
<dbReference type="AlphaFoldDB" id="A0A2I0IWS4"/>
<evidence type="ECO:0000256" key="3">
    <source>
        <dbReference type="ARBA" id="ARBA00022833"/>
    </source>
</evidence>
<dbReference type="GO" id="GO:0008270">
    <property type="term" value="F:zinc ion binding"/>
    <property type="evidence" value="ECO:0007669"/>
    <property type="project" value="UniProtKB-KW"/>
</dbReference>
<evidence type="ECO:0000259" key="5">
    <source>
        <dbReference type="PROSITE" id="PS50089"/>
    </source>
</evidence>
<dbReference type="EMBL" id="PGOL01002388">
    <property type="protein sequence ID" value="PKI48434.1"/>
    <property type="molecule type" value="Genomic_DNA"/>
</dbReference>
<dbReference type="STRING" id="22663.A0A2I0IWS4"/>
<keyword evidence="7" id="KW-1185">Reference proteome</keyword>
<name>A0A2I0IWS4_PUNGR</name>
<dbReference type="PANTHER" id="PTHR45931:SF3">
    <property type="entry name" value="RING ZINC FINGER-CONTAINING PROTEIN"/>
    <property type="match status" value="1"/>
</dbReference>
<proteinExistence type="predicted"/>
<dbReference type="InterPro" id="IPR051834">
    <property type="entry name" value="RING_finger_E3_ligase"/>
</dbReference>
<gene>
    <name evidence="6" type="ORF">CRG98_031186</name>
</gene>
<evidence type="ECO:0000256" key="1">
    <source>
        <dbReference type="ARBA" id="ARBA00022723"/>
    </source>
</evidence>
<dbReference type="PANTHER" id="PTHR45931">
    <property type="entry name" value="SI:CH211-59O9.10"/>
    <property type="match status" value="1"/>
</dbReference>
<dbReference type="SMART" id="SM00184">
    <property type="entry name" value="RING"/>
    <property type="match status" value="1"/>
</dbReference>
<sequence>MEEERSESWSMRTRVIPPDPRFCARDHWLLSVWIRRVQRMTFQDPRLGIFDCHCPDEQFCAPVHMYESVPLFALDAGTPSLVHAEHDHEGRGGFTVEANLDHVITNVVPDGILSLLDHAREGGGDVADPEALHTCPICLDDMTSNCELVETHCKHVFHIPCIVRWFKMSCTCPICRCGLLEDNI</sequence>
<dbReference type="SUPFAM" id="SSF57850">
    <property type="entry name" value="RING/U-box"/>
    <property type="match status" value="1"/>
</dbReference>
<reference evidence="6 7" key="1">
    <citation type="submission" date="2017-11" db="EMBL/GenBank/DDBJ databases">
        <title>De-novo sequencing of pomegranate (Punica granatum L.) genome.</title>
        <authorList>
            <person name="Akparov Z."/>
            <person name="Amiraslanov A."/>
            <person name="Hajiyeva S."/>
            <person name="Abbasov M."/>
            <person name="Kaur K."/>
            <person name="Hamwieh A."/>
            <person name="Solovyev V."/>
            <person name="Salamov A."/>
            <person name="Braich B."/>
            <person name="Kosarev P."/>
            <person name="Mahmoud A."/>
            <person name="Hajiyev E."/>
            <person name="Babayeva S."/>
            <person name="Izzatullayeva V."/>
            <person name="Mammadov A."/>
            <person name="Mammadov A."/>
            <person name="Sharifova S."/>
            <person name="Ojaghi J."/>
            <person name="Eynullazada K."/>
            <person name="Bayramov B."/>
            <person name="Abdulazimova A."/>
            <person name="Shahmuradov I."/>
        </authorList>
    </citation>
    <scope>NUCLEOTIDE SEQUENCE [LARGE SCALE GENOMIC DNA]</scope>
    <source>
        <strain evidence="7">cv. AG2017</strain>
        <tissue evidence="6">Leaf</tissue>
    </source>
</reference>
<protein>
    <recommendedName>
        <fullName evidence="5">RING-type domain-containing protein</fullName>
    </recommendedName>
</protein>
<dbReference type="GO" id="GO:0005634">
    <property type="term" value="C:nucleus"/>
    <property type="evidence" value="ECO:0007669"/>
    <property type="project" value="TreeGrafter"/>
</dbReference>
<keyword evidence="1" id="KW-0479">Metal-binding</keyword>